<keyword evidence="1" id="KW-0521">NADP</keyword>
<dbReference type="GO" id="GO:0102965">
    <property type="term" value="F:alcohol-forming long-chain fatty acyl-CoA reductase activity"/>
    <property type="evidence" value="ECO:0007669"/>
    <property type="project" value="UniProtKB-EC"/>
</dbReference>
<dbReference type="GO" id="GO:0080019">
    <property type="term" value="F:alcohol-forming very long-chain fatty acyl-CoA reductase activity"/>
    <property type="evidence" value="ECO:0007669"/>
    <property type="project" value="InterPro"/>
</dbReference>
<dbReference type="Pfam" id="PF07993">
    <property type="entry name" value="NAD_binding_4"/>
    <property type="match status" value="1"/>
</dbReference>
<dbReference type="InterPro" id="IPR013120">
    <property type="entry name" value="FAR_NAD-bd"/>
</dbReference>
<sequence>MDAATVAGYFKDKSILITGSTGFLGKIFVEKILRIQPDVKKIFLLVRAADTSSAEQRVLNEEKISPLAGDIINENLGLESLEILKLSKEIDIIVNGAATTNFYERYDVSLASNVLGAKYVCKFAKKCANLKMFLHISTAFVSGEQEGLLLEKVFQIGETLKEGCHLDIAAELQLVESVKAELTHSTNARQFGWPNTYVFTKAMGEMLVGHFGRELPVVIIRPSIVSSIYHDPLPGWIEGTRTIDSIISAYAKQTIPHFIGAGHVILDVIPGDMVVNAMLVAMAVHWSERGQVIIHVTSSQQNPLSTSTMLDLMYRYFTANPQTMGKNGKVVKTKRLNITNKTGFRAYMFLKYKLPLEI</sequence>
<dbReference type="AlphaFoldDB" id="A0A0E0AJT5"/>
<feature type="domain" description="Thioester reductase (TE)" evidence="2">
    <location>
        <begin position="17"/>
        <end position="278"/>
    </location>
</feature>
<keyword evidence="1" id="KW-0443">Lipid metabolism</keyword>
<dbReference type="Proteomes" id="UP000026961">
    <property type="component" value="Chromosome 7"/>
</dbReference>
<dbReference type="EC" id="1.2.1.84" evidence="1"/>
<name>A0A0E0AJT5_9ORYZ</name>
<keyword evidence="1" id="KW-0560">Oxidoreductase</keyword>
<dbReference type="SUPFAM" id="SSF51735">
    <property type="entry name" value="NAD(P)-binding Rossmann-fold domains"/>
    <property type="match status" value="1"/>
</dbReference>
<dbReference type="PANTHER" id="PTHR11011">
    <property type="entry name" value="MALE STERILITY PROTEIN 2-RELATED"/>
    <property type="match status" value="1"/>
</dbReference>
<keyword evidence="1" id="KW-0444">Lipid biosynthesis</keyword>
<evidence type="ECO:0000313" key="4">
    <source>
        <dbReference type="Proteomes" id="UP000026961"/>
    </source>
</evidence>
<accession>A0A0E0AJT5</accession>
<dbReference type="HOGENOM" id="CLU_024661_4_2_1"/>
<dbReference type="EnsemblPlants" id="OGLUM07G13740.1">
    <property type="protein sequence ID" value="OGLUM07G13740.1"/>
    <property type="gene ID" value="OGLUM07G13740"/>
</dbReference>
<dbReference type="eggNOG" id="KOG1221">
    <property type="taxonomic scope" value="Eukaryota"/>
</dbReference>
<protein>
    <recommendedName>
        <fullName evidence="1">Fatty acyl-CoA reductase</fullName>
        <ecNumber evidence="1">1.2.1.84</ecNumber>
    </recommendedName>
</protein>
<dbReference type="InterPro" id="IPR026055">
    <property type="entry name" value="FAR"/>
</dbReference>
<dbReference type="PANTHER" id="PTHR11011:SF75">
    <property type="entry name" value="FATTY ACYL-COA REDUCTASE"/>
    <property type="match status" value="1"/>
</dbReference>
<evidence type="ECO:0000313" key="3">
    <source>
        <dbReference type="EnsemblPlants" id="OGLUM07G13740.1"/>
    </source>
</evidence>
<comment type="similarity">
    <text evidence="1">Belongs to the fatty acyl-CoA reductase family.</text>
</comment>
<organism evidence="3">
    <name type="scientific">Oryza glumipatula</name>
    <dbReference type="NCBI Taxonomy" id="40148"/>
    <lineage>
        <taxon>Eukaryota</taxon>
        <taxon>Viridiplantae</taxon>
        <taxon>Streptophyta</taxon>
        <taxon>Embryophyta</taxon>
        <taxon>Tracheophyta</taxon>
        <taxon>Spermatophyta</taxon>
        <taxon>Magnoliopsida</taxon>
        <taxon>Liliopsida</taxon>
        <taxon>Poales</taxon>
        <taxon>Poaceae</taxon>
        <taxon>BOP clade</taxon>
        <taxon>Oryzoideae</taxon>
        <taxon>Oryzeae</taxon>
        <taxon>Oryzinae</taxon>
        <taxon>Oryza</taxon>
    </lineage>
</organism>
<comment type="catalytic activity">
    <reaction evidence="1">
        <text>a long-chain fatty acyl-CoA + 2 NADPH + 2 H(+) = a long-chain primary fatty alcohol + 2 NADP(+) + CoA</text>
        <dbReference type="Rhea" id="RHEA:52716"/>
        <dbReference type="ChEBI" id="CHEBI:15378"/>
        <dbReference type="ChEBI" id="CHEBI:57287"/>
        <dbReference type="ChEBI" id="CHEBI:57783"/>
        <dbReference type="ChEBI" id="CHEBI:58349"/>
        <dbReference type="ChEBI" id="CHEBI:77396"/>
        <dbReference type="ChEBI" id="CHEBI:83139"/>
        <dbReference type="EC" id="1.2.1.84"/>
    </reaction>
</comment>
<proteinExistence type="inferred from homology"/>
<dbReference type="STRING" id="40148.A0A0E0AJT5"/>
<evidence type="ECO:0000256" key="1">
    <source>
        <dbReference type="RuleBase" id="RU363097"/>
    </source>
</evidence>
<dbReference type="InterPro" id="IPR036291">
    <property type="entry name" value="NAD(P)-bd_dom_sf"/>
</dbReference>
<evidence type="ECO:0000259" key="2">
    <source>
        <dbReference type="Pfam" id="PF07993"/>
    </source>
</evidence>
<reference evidence="3" key="2">
    <citation type="submission" date="2018-05" db="EMBL/GenBank/DDBJ databases">
        <title>OgluRS3 (Oryza glumaepatula Reference Sequence Version 3).</title>
        <authorList>
            <person name="Zhang J."/>
            <person name="Kudrna D."/>
            <person name="Lee S."/>
            <person name="Talag J."/>
            <person name="Welchert J."/>
            <person name="Wing R.A."/>
        </authorList>
    </citation>
    <scope>NUCLEOTIDE SEQUENCE [LARGE SCALE GENOMIC DNA]</scope>
</reference>
<dbReference type="CDD" id="cd05236">
    <property type="entry name" value="FAR-N_SDR_e"/>
    <property type="match status" value="1"/>
</dbReference>
<dbReference type="FunFam" id="3.40.50.720:FF:000919">
    <property type="entry name" value="Fatty acyl-CoA reductase"/>
    <property type="match status" value="1"/>
</dbReference>
<keyword evidence="4" id="KW-1185">Reference proteome</keyword>
<dbReference type="GO" id="GO:0010345">
    <property type="term" value="P:suberin biosynthetic process"/>
    <property type="evidence" value="ECO:0007669"/>
    <property type="project" value="TreeGrafter"/>
</dbReference>
<dbReference type="GO" id="GO:0035336">
    <property type="term" value="P:long-chain fatty-acyl-CoA metabolic process"/>
    <property type="evidence" value="ECO:0007669"/>
    <property type="project" value="TreeGrafter"/>
</dbReference>
<reference evidence="3" key="1">
    <citation type="submission" date="2015-04" db="UniProtKB">
        <authorList>
            <consortium name="EnsemblPlants"/>
        </authorList>
    </citation>
    <scope>IDENTIFICATION</scope>
</reference>
<dbReference type="Gramene" id="OGLUM07G13740.1">
    <property type="protein sequence ID" value="OGLUM07G13740.1"/>
    <property type="gene ID" value="OGLUM07G13740"/>
</dbReference>
<comment type="function">
    <text evidence="1">Catalyzes the reduction of fatty acyl-CoA to fatty alcohols.</text>
</comment>
<dbReference type="Gene3D" id="3.40.50.720">
    <property type="entry name" value="NAD(P)-binding Rossmann-like Domain"/>
    <property type="match status" value="1"/>
</dbReference>